<evidence type="ECO:0000313" key="9">
    <source>
        <dbReference type="Proteomes" id="UP000199344"/>
    </source>
</evidence>
<protein>
    <submittedName>
        <fullName evidence="8">Predicted PurR-regulated permease PerM</fullName>
    </submittedName>
</protein>
<comment type="subcellular location">
    <subcellularLocation>
        <location evidence="1">Membrane</location>
        <topology evidence="1">Multi-pass membrane protein</topology>
    </subcellularLocation>
</comment>
<dbReference type="PANTHER" id="PTHR21716">
    <property type="entry name" value="TRANSMEMBRANE PROTEIN"/>
    <property type="match status" value="1"/>
</dbReference>
<feature type="transmembrane region" description="Helical" evidence="7">
    <location>
        <begin position="370"/>
        <end position="391"/>
    </location>
</feature>
<name>A0A1G7DZ81_9RHOB</name>
<comment type="similarity">
    <text evidence="2">Belongs to the autoinducer-2 exporter (AI-2E) (TC 2.A.86) family.</text>
</comment>
<reference evidence="8 9" key="1">
    <citation type="submission" date="2016-10" db="EMBL/GenBank/DDBJ databases">
        <authorList>
            <person name="de Groot N.N."/>
        </authorList>
    </citation>
    <scope>NUCLEOTIDE SEQUENCE [LARGE SCALE GENOMIC DNA]</scope>
    <source>
        <strain evidence="8 9">DSM 22220</strain>
    </source>
</reference>
<dbReference type="GO" id="GO:0055085">
    <property type="term" value="P:transmembrane transport"/>
    <property type="evidence" value="ECO:0007669"/>
    <property type="project" value="TreeGrafter"/>
</dbReference>
<feature type="region of interest" description="Disordered" evidence="6">
    <location>
        <begin position="142"/>
        <end position="166"/>
    </location>
</feature>
<feature type="transmembrane region" description="Helical" evidence="7">
    <location>
        <begin position="46"/>
        <end position="66"/>
    </location>
</feature>
<evidence type="ECO:0000256" key="2">
    <source>
        <dbReference type="ARBA" id="ARBA00009773"/>
    </source>
</evidence>
<evidence type="ECO:0000256" key="6">
    <source>
        <dbReference type="SAM" id="MobiDB-lite"/>
    </source>
</evidence>
<evidence type="ECO:0000256" key="7">
    <source>
        <dbReference type="SAM" id="Phobius"/>
    </source>
</evidence>
<dbReference type="Proteomes" id="UP000199344">
    <property type="component" value="Unassembled WGS sequence"/>
</dbReference>
<feature type="transmembrane region" description="Helical" evidence="7">
    <location>
        <begin position="78"/>
        <end position="99"/>
    </location>
</feature>
<evidence type="ECO:0000256" key="1">
    <source>
        <dbReference type="ARBA" id="ARBA00004141"/>
    </source>
</evidence>
<feature type="transmembrane region" description="Helical" evidence="7">
    <location>
        <begin position="209"/>
        <end position="232"/>
    </location>
</feature>
<dbReference type="GO" id="GO:0016020">
    <property type="term" value="C:membrane"/>
    <property type="evidence" value="ECO:0007669"/>
    <property type="project" value="UniProtKB-SubCell"/>
</dbReference>
<gene>
    <name evidence="8" type="ORF">SAMN05421538_10822</name>
</gene>
<keyword evidence="4 7" id="KW-1133">Transmembrane helix</keyword>
<keyword evidence="9" id="KW-1185">Reference proteome</keyword>
<dbReference type="Pfam" id="PF01594">
    <property type="entry name" value="AI-2E_transport"/>
    <property type="match status" value="1"/>
</dbReference>
<evidence type="ECO:0000256" key="5">
    <source>
        <dbReference type="ARBA" id="ARBA00023136"/>
    </source>
</evidence>
<organism evidence="8 9">
    <name type="scientific">Paracoccus isoporae</name>
    <dbReference type="NCBI Taxonomy" id="591205"/>
    <lineage>
        <taxon>Bacteria</taxon>
        <taxon>Pseudomonadati</taxon>
        <taxon>Pseudomonadota</taxon>
        <taxon>Alphaproteobacteria</taxon>
        <taxon>Rhodobacterales</taxon>
        <taxon>Paracoccaceae</taxon>
        <taxon>Paracoccus</taxon>
    </lineage>
</organism>
<feature type="transmembrane region" description="Helical" evidence="7">
    <location>
        <begin position="258"/>
        <end position="283"/>
    </location>
</feature>
<dbReference type="PANTHER" id="PTHR21716:SF16">
    <property type="entry name" value="BLL1467 PROTEIN"/>
    <property type="match status" value="1"/>
</dbReference>
<keyword evidence="5 7" id="KW-0472">Membrane</keyword>
<evidence type="ECO:0000256" key="4">
    <source>
        <dbReference type="ARBA" id="ARBA00022989"/>
    </source>
</evidence>
<sequence length="451" mass="48665">MARKPNYMTEYSFPAAERQEGVTRVVPGWAIIGIFLILLFNFITSAAAFLMPVTLGILLFFVFVPFRRLLGRIGVPAGFAAAIVTIGLVALVGVLGFTISGPISDIVEDSPRITQRLEDRFSDLRESMRPLEEAAAKIDEVTNGGDEAPAAADDRPDPIASLPSEATTGARTVVEASAEAEDGAQEVRVRVDTEESSTLETLASAGPSVAGQIVFTLFLLFFLLASGDLLYLKVVQSFDTLRDKRAAYMAMREIESSLGSYLGAITLINAGLGICIGLAMWFWEMPQPLLWGIAAFILNFIPYLGAVSGVVAAFVVAIISFDDIYTPILVAATYMGFTAMEGQLITPYFVSRRLRLNTVVVFVTVALWAWLWSVLGMVVAVPMLVVLKVIADHIPRLEKFGNFLAGEAPPALEDEDEEEARDLVEAGDESESVPEARADTAEVVRTGGSPA</sequence>
<dbReference type="InterPro" id="IPR002549">
    <property type="entry name" value="AI-2E-like"/>
</dbReference>
<feature type="transmembrane region" description="Helical" evidence="7">
    <location>
        <begin position="21"/>
        <end position="40"/>
    </location>
</feature>
<feature type="region of interest" description="Disordered" evidence="6">
    <location>
        <begin position="408"/>
        <end position="451"/>
    </location>
</feature>
<keyword evidence="3 7" id="KW-0812">Transmembrane</keyword>
<feature type="transmembrane region" description="Helical" evidence="7">
    <location>
        <begin position="289"/>
        <end position="321"/>
    </location>
</feature>
<feature type="compositionally biased region" description="Acidic residues" evidence="6">
    <location>
        <begin position="412"/>
        <end position="432"/>
    </location>
</feature>
<feature type="transmembrane region" description="Helical" evidence="7">
    <location>
        <begin position="328"/>
        <end position="350"/>
    </location>
</feature>
<evidence type="ECO:0000256" key="3">
    <source>
        <dbReference type="ARBA" id="ARBA00022692"/>
    </source>
</evidence>
<dbReference type="AlphaFoldDB" id="A0A1G7DZ81"/>
<accession>A0A1G7DZ81</accession>
<dbReference type="EMBL" id="FNAH01000008">
    <property type="protein sequence ID" value="SDE56456.1"/>
    <property type="molecule type" value="Genomic_DNA"/>
</dbReference>
<evidence type="ECO:0000313" key="8">
    <source>
        <dbReference type="EMBL" id="SDE56456.1"/>
    </source>
</evidence>
<dbReference type="RefSeq" id="WP_245727323.1">
    <property type="nucleotide sequence ID" value="NZ_FNAH01000008.1"/>
</dbReference>
<dbReference type="STRING" id="591205.SAMN05421538_10822"/>
<proteinExistence type="inferred from homology"/>